<dbReference type="EMBL" id="NHTK01001367">
    <property type="protein sequence ID" value="PPQ99170.1"/>
    <property type="molecule type" value="Genomic_DNA"/>
</dbReference>
<dbReference type="STRING" id="181874.A0A409Y814"/>
<keyword evidence="5" id="KW-1185">Reference proteome</keyword>
<dbReference type="Proteomes" id="UP000284842">
    <property type="component" value="Unassembled WGS sequence"/>
</dbReference>
<organism evidence="4 5">
    <name type="scientific">Panaeolus cyanescens</name>
    <dbReference type="NCBI Taxonomy" id="181874"/>
    <lineage>
        <taxon>Eukaryota</taxon>
        <taxon>Fungi</taxon>
        <taxon>Dikarya</taxon>
        <taxon>Basidiomycota</taxon>
        <taxon>Agaricomycotina</taxon>
        <taxon>Agaricomycetes</taxon>
        <taxon>Agaricomycetidae</taxon>
        <taxon>Agaricales</taxon>
        <taxon>Agaricineae</taxon>
        <taxon>Galeropsidaceae</taxon>
        <taxon>Panaeolus</taxon>
    </lineage>
</organism>
<protein>
    <recommendedName>
        <fullName evidence="2">Autophagy-related protein 101</fullName>
    </recommendedName>
</protein>
<comment type="similarity">
    <text evidence="1">Belongs to the ATG101 family.</text>
</comment>
<accession>A0A409Y814</accession>
<dbReference type="FunCoup" id="A0A409Y814">
    <property type="interactions" value="175"/>
</dbReference>
<name>A0A409Y814_9AGAR</name>
<dbReference type="AlphaFoldDB" id="A0A409Y814"/>
<comment type="caution">
    <text evidence="4">The sequence shown here is derived from an EMBL/GenBank/DDBJ whole genome shotgun (WGS) entry which is preliminary data.</text>
</comment>
<dbReference type="GO" id="GO:0019901">
    <property type="term" value="F:protein kinase binding"/>
    <property type="evidence" value="ECO:0007669"/>
    <property type="project" value="TreeGrafter"/>
</dbReference>
<dbReference type="GO" id="GO:0000045">
    <property type="term" value="P:autophagosome assembly"/>
    <property type="evidence" value="ECO:0007669"/>
    <property type="project" value="TreeGrafter"/>
</dbReference>
<evidence type="ECO:0000256" key="1">
    <source>
        <dbReference type="ARBA" id="ARBA00007130"/>
    </source>
</evidence>
<sequence length="186" mass="20700">MNNSGIPIITIDLVLDRLMIKDVLHGVLHMILFHRLFGNIKPTTYEVLDVTMPGVGDTEIEKLVDEKVEAFRRGVEGGSSKKGQILITLSERKSVKKWFSNFDEDTPWEKWSDSIINAEVKQPKTDKDRLTFNSALAATLANALQTAVNYTSSEKGRAVVPAITDANKISPFPYEIVVQIGNVQVT</sequence>
<evidence type="ECO:0000256" key="3">
    <source>
        <dbReference type="ARBA" id="ARBA00023006"/>
    </source>
</evidence>
<dbReference type="PANTHER" id="PTHR13292">
    <property type="entry name" value="AUTOPHAGY-RELATED PROTEIN 101"/>
    <property type="match status" value="1"/>
</dbReference>
<reference evidence="4 5" key="1">
    <citation type="journal article" date="2018" name="Evol. Lett.">
        <title>Horizontal gene cluster transfer increased hallucinogenic mushroom diversity.</title>
        <authorList>
            <person name="Reynolds H.T."/>
            <person name="Vijayakumar V."/>
            <person name="Gluck-Thaler E."/>
            <person name="Korotkin H.B."/>
            <person name="Matheny P.B."/>
            <person name="Slot J.C."/>
        </authorList>
    </citation>
    <scope>NUCLEOTIDE SEQUENCE [LARGE SCALE GENOMIC DNA]</scope>
    <source>
        <strain evidence="4 5">2629</strain>
    </source>
</reference>
<dbReference type="Pfam" id="PF07855">
    <property type="entry name" value="ATG101"/>
    <property type="match status" value="1"/>
</dbReference>
<dbReference type="InterPro" id="IPR012445">
    <property type="entry name" value="ATG101"/>
</dbReference>
<evidence type="ECO:0000256" key="2">
    <source>
        <dbReference type="ARBA" id="ARBA00018874"/>
    </source>
</evidence>
<gene>
    <name evidence="4" type="ORF">CVT24_009261</name>
</gene>
<dbReference type="InParanoid" id="A0A409Y814"/>
<proteinExistence type="inferred from homology"/>
<keyword evidence="3" id="KW-0072">Autophagy</keyword>
<dbReference type="GO" id="GO:0000407">
    <property type="term" value="C:phagophore assembly site"/>
    <property type="evidence" value="ECO:0007669"/>
    <property type="project" value="TreeGrafter"/>
</dbReference>
<evidence type="ECO:0000313" key="5">
    <source>
        <dbReference type="Proteomes" id="UP000284842"/>
    </source>
</evidence>
<dbReference type="OrthoDB" id="10259639at2759"/>
<evidence type="ECO:0000313" key="4">
    <source>
        <dbReference type="EMBL" id="PPQ99170.1"/>
    </source>
</evidence>
<dbReference type="PANTHER" id="PTHR13292:SF0">
    <property type="entry name" value="AUTOPHAGY-RELATED PROTEIN 101"/>
    <property type="match status" value="1"/>
</dbReference>
<dbReference type="GO" id="GO:1990316">
    <property type="term" value="C:Atg1/ULK1 kinase complex"/>
    <property type="evidence" value="ECO:0007669"/>
    <property type="project" value="TreeGrafter"/>
</dbReference>